<sequence>MDNVRPRGSYSPIKRSYYTKPTFRPKDLKQDVKTFGVQNMTTAGTRAVVNTGKGKMYTDLKKSRWVWRPKGNYMDHESKESGSFMLKKFEAIQISSYRSCPFDTETESKYLSPSFKLLMKVSLVLRATTKICLTLRFKEHFPICRYSTTSKAFRVYNKRTKRVEENLHELHSRMVLQKGRTGLKWMFDLDFLTNSMNYNPVSVENQVNMDAGTQDSYVLGSSRKDKELVQEYILLPLHPHRIRILVEDVAPAAHENSSESSPKVNDVQGLEDVADKEGQ</sequence>
<proteinExistence type="predicted"/>
<dbReference type="EMBL" id="BQNB010021372">
    <property type="protein sequence ID" value="GJU05723.1"/>
    <property type="molecule type" value="Genomic_DNA"/>
</dbReference>
<keyword evidence="3" id="KW-1185">Reference proteome</keyword>
<reference evidence="2" key="1">
    <citation type="journal article" date="2022" name="Int. J. Mol. Sci.">
        <title>Draft Genome of Tanacetum Coccineum: Genomic Comparison of Closely Related Tanacetum-Family Plants.</title>
        <authorList>
            <person name="Yamashiro T."/>
            <person name="Shiraishi A."/>
            <person name="Nakayama K."/>
            <person name="Satake H."/>
        </authorList>
    </citation>
    <scope>NUCLEOTIDE SEQUENCE</scope>
</reference>
<accession>A0ABQ5IZQ9</accession>
<organism evidence="2 3">
    <name type="scientific">Tanacetum coccineum</name>
    <dbReference type="NCBI Taxonomy" id="301880"/>
    <lineage>
        <taxon>Eukaryota</taxon>
        <taxon>Viridiplantae</taxon>
        <taxon>Streptophyta</taxon>
        <taxon>Embryophyta</taxon>
        <taxon>Tracheophyta</taxon>
        <taxon>Spermatophyta</taxon>
        <taxon>Magnoliopsida</taxon>
        <taxon>eudicotyledons</taxon>
        <taxon>Gunneridae</taxon>
        <taxon>Pentapetalae</taxon>
        <taxon>asterids</taxon>
        <taxon>campanulids</taxon>
        <taxon>Asterales</taxon>
        <taxon>Asteraceae</taxon>
        <taxon>Asteroideae</taxon>
        <taxon>Anthemideae</taxon>
        <taxon>Anthemidinae</taxon>
        <taxon>Tanacetum</taxon>
    </lineage>
</organism>
<comment type="caution">
    <text evidence="2">The sequence shown here is derived from an EMBL/GenBank/DDBJ whole genome shotgun (WGS) entry which is preliminary data.</text>
</comment>
<gene>
    <name evidence="2" type="ORF">Tco_1122153</name>
</gene>
<protein>
    <submittedName>
        <fullName evidence="2">Uncharacterized protein</fullName>
    </submittedName>
</protein>
<name>A0ABQ5IZQ9_9ASTR</name>
<evidence type="ECO:0000313" key="2">
    <source>
        <dbReference type="EMBL" id="GJU05723.1"/>
    </source>
</evidence>
<reference evidence="2" key="2">
    <citation type="submission" date="2022-01" db="EMBL/GenBank/DDBJ databases">
        <authorList>
            <person name="Yamashiro T."/>
            <person name="Shiraishi A."/>
            <person name="Satake H."/>
            <person name="Nakayama K."/>
        </authorList>
    </citation>
    <scope>NUCLEOTIDE SEQUENCE</scope>
</reference>
<evidence type="ECO:0000256" key="1">
    <source>
        <dbReference type="SAM" id="MobiDB-lite"/>
    </source>
</evidence>
<dbReference type="Proteomes" id="UP001151760">
    <property type="component" value="Unassembled WGS sequence"/>
</dbReference>
<evidence type="ECO:0000313" key="3">
    <source>
        <dbReference type="Proteomes" id="UP001151760"/>
    </source>
</evidence>
<feature type="region of interest" description="Disordered" evidence="1">
    <location>
        <begin position="252"/>
        <end position="279"/>
    </location>
</feature>